<evidence type="ECO:0000313" key="2">
    <source>
        <dbReference type="Proteomes" id="UP000299102"/>
    </source>
</evidence>
<keyword evidence="2" id="KW-1185">Reference proteome</keyword>
<reference evidence="1 2" key="1">
    <citation type="journal article" date="2019" name="Commun. Biol.">
        <title>The bagworm genome reveals a unique fibroin gene that provides high tensile strength.</title>
        <authorList>
            <person name="Kono N."/>
            <person name="Nakamura H."/>
            <person name="Ohtoshi R."/>
            <person name="Tomita M."/>
            <person name="Numata K."/>
            <person name="Arakawa K."/>
        </authorList>
    </citation>
    <scope>NUCLEOTIDE SEQUENCE [LARGE SCALE GENOMIC DNA]</scope>
</reference>
<dbReference type="GO" id="GO:0003964">
    <property type="term" value="F:RNA-directed DNA polymerase activity"/>
    <property type="evidence" value="ECO:0007669"/>
    <property type="project" value="UniProtKB-KW"/>
</dbReference>
<proteinExistence type="predicted"/>
<accession>A0A4C1TRY0</accession>
<dbReference type="AlphaFoldDB" id="A0A4C1TRY0"/>
<keyword evidence="1" id="KW-0695">RNA-directed DNA polymerase</keyword>
<name>A0A4C1TRY0_EUMVA</name>
<keyword evidence="1" id="KW-0808">Transferase</keyword>
<keyword evidence="1" id="KW-0548">Nucleotidyltransferase</keyword>
<gene>
    <name evidence="1" type="primary">RTase</name>
    <name evidence="1" type="ORF">EVAR_13375_1</name>
</gene>
<comment type="caution">
    <text evidence="1">The sequence shown here is derived from an EMBL/GenBank/DDBJ whole genome shotgun (WGS) entry which is preliminary data.</text>
</comment>
<dbReference type="Proteomes" id="UP000299102">
    <property type="component" value="Unassembled WGS sequence"/>
</dbReference>
<evidence type="ECO:0000313" key="1">
    <source>
        <dbReference type="EMBL" id="GBP16761.1"/>
    </source>
</evidence>
<dbReference type="EMBL" id="BGZK01000081">
    <property type="protein sequence ID" value="GBP16761.1"/>
    <property type="molecule type" value="Genomic_DNA"/>
</dbReference>
<organism evidence="1 2">
    <name type="scientific">Eumeta variegata</name>
    <name type="common">Bagworm moth</name>
    <name type="synonym">Eumeta japonica</name>
    <dbReference type="NCBI Taxonomy" id="151549"/>
    <lineage>
        <taxon>Eukaryota</taxon>
        <taxon>Metazoa</taxon>
        <taxon>Ecdysozoa</taxon>
        <taxon>Arthropoda</taxon>
        <taxon>Hexapoda</taxon>
        <taxon>Insecta</taxon>
        <taxon>Pterygota</taxon>
        <taxon>Neoptera</taxon>
        <taxon>Endopterygota</taxon>
        <taxon>Lepidoptera</taxon>
        <taxon>Glossata</taxon>
        <taxon>Ditrysia</taxon>
        <taxon>Tineoidea</taxon>
        <taxon>Psychidae</taxon>
        <taxon>Oiketicinae</taxon>
        <taxon>Eumeta</taxon>
    </lineage>
</organism>
<dbReference type="OrthoDB" id="10050074at2759"/>
<protein>
    <submittedName>
        <fullName evidence="1">Probable RNA-directed DNA polymerase from transposon BS</fullName>
    </submittedName>
</protein>
<sequence length="193" mass="22430">MKEARNENWSDLMVEISPSHQAYWGLAKALKWEENPSYGLEHVSRVEEEVRHIVHLPPKDKLDPVTNEEVSKHVKGIKIDKHLHFRDHIARIRKLALFYLSRLYGMIGRKSKMSLRNKHTIYSMCIKPVMTYASPVFAYAQPDTLYDLQVGQNKFCRRAADAPSYVKKSASPKAPNHFQIYEGRIIAFLQHSK</sequence>